<feature type="region of interest" description="Disordered" evidence="1">
    <location>
        <begin position="346"/>
        <end position="386"/>
    </location>
</feature>
<dbReference type="PROSITE" id="PS50858">
    <property type="entry name" value="BSD"/>
    <property type="match status" value="1"/>
</dbReference>
<evidence type="ECO:0000313" key="3">
    <source>
        <dbReference type="Proteomes" id="UP000036681"/>
    </source>
</evidence>
<dbReference type="Pfam" id="PF03909">
    <property type="entry name" value="BSD"/>
    <property type="match status" value="1"/>
</dbReference>
<feature type="compositionally biased region" description="Low complexity" evidence="1">
    <location>
        <begin position="1"/>
        <end position="10"/>
    </location>
</feature>
<dbReference type="InterPro" id="IPR051494">
    <property type="entry name" value="BSD_domain-containing"/>
</dbReference>
<dbReference type="Gene3D" id="1.10.3970.10">
    <property type="entry name" value="BSD domain"/>
    <property type="match status" value="1"/>
</dbReference>
<dbReference type="WBParaSite" id="ALUE_0001898601-mRNA-1">
    <property type="protein sequence ID" value="ALUE_0001898601-mRNA-1"/>
    <property type="gene ID" value="ALUE_0001898601"/>
</dbReference>
<name>A0A0M3IJW2_ASCLU</name>
<dbReference type="InterPro" id="IPR035925">
    <property type="entry name" value="BSD_dom_sf"/>
</dbReference>
<feature type="region of interest" description="Disordered" evidence="1">
    <location>
        <begin position="1"/>
        <end position="35"/>
    </location>
</feature>
<evidence type="ECO:0000313" key="4">
    <source>
        <dbReference type="WBParaSite" id="ALUE_0001898601-mRNA-1"/>
    </source>
</evidence>
<dbReference type="GO" id="GO:0005737">
    <property type="term" value="C:cytoplasm"/>
    <property type="evidence" value="ECO:0007669"/>
    <property type="project" value="TreeGrafter"/>
</dbReference>
<accession>A0A0M3IJW2</accession>
<dbReference type="PANTHER" id="PTHR16019:SF5">
    <property type="entry name" value="BSD DOMAIN-CONTAINING PROTEIN 1"/>
    <property type="match status" value="1"/>
</dbReference>
<organism evidence="3 4">
    <name type="scientific">Ascaris lumbricoides</name>
    <name type="common">Giant roundworm</name>
    <dbReference type="NCBI Taxonomy" id="6252"/>
    <lineage>
        <taxon>Eukaryota</taxon>
        <taxon>Metazoa</taxon>
        <taxon>Ecdysozoa</taxon>
        <taxon>Nematoda</taxon>
        <taxon>Chromadorea</taxon>
        <taxon>Rhabditida</taxon>
        <taxon>Spirurina</taxon>
        <taxon>Ascaridomorpha</taxon>
        <taxon>Ascaridoidea</taxon>
        <taxon>Ascarididae</taxon>
        <taxon>Ascaris</taxon>
    </lineage>
</organism>
<dbReference type="SMART" id="SM00751">
    <property type="entry name" value="BSD"/>
    <property type="match status" value="1"/>
</dbReference>
<protein>
    <submittedName>
        <fullName evidence="4">BSD domain-containing protein</fullName>
    </submittedName>
</protein>
<evidence type="ECO:0000259" key="2">
    <source>
        <dbReference type="PROSITE" id="PS50858"/>
    </source>
</evidence>
<dbReference type="InterPro" id="IPR005607">
    <property type="entry name" value="BSD_dom"/>
</dbReference>
<feature type="region of interest" description="Disordered" evidence="1">
    <location>
        <begin position="100"/>
        <end position="126"/>
    </location>
</feature>
<dbReference type="SUPFAM" id="SSF140383">
    <property type="entry name" value="BSD domain-like"/>
    <property type="match status" value="1"/>
</dbReference>
<keyword evidence="3" id="KW-1185">Reference proteome</keyword>
<dbReference type="Proteomes" id="UP000036681">
    <property type="component" value="Unplaced"/>
</dbReference>
<evidence type="ECO:0000256" key="1">
    <source>
        <dbReference type="SAM" id="MobiDB-lite"/>
    </source>
</evidence>
<feature type="domain" description="BSD" evidence="2">
    <location>
        <begin position="226"/>
        <end position="278"/>
    </location>
</feature>
<reference evidence="4" key="1">
    <citation type="submission" date="2017-02" db="UniProtKB">
        <authorList>
            <consortium name="WormBaseParasite"/>
        </authorList>
    </citation>
    <scope>IDENTIFICATION</scope>
</reference>
<sequence>MSSKENSNNETKSEDINEEETVNPLREQQQQRDWLSASASWGSSWLKSAKEKTFTTLELVKKDLSEFSDVVANEANAIANTTLESVKHQAHTFQQMVSVDEEDSTLTAPEKPLSETNKTPTPEAVDESGGGLAFAFGWTPKLPQMSAISNNAWVKSLVETVKSIAQEDTTSNEDQYTEVIVPRSLSDQQTLTRKSDIPHCILYAIQTDRQTYLAEPEGDEHLFTLWQDEFKLSEHDQEINGLLKNCPPMRGLYQELVPSVVDNLTFWRRYFYKVYQAEMMDRCKKETLTEALHIATESTKSNQSLHSDKLKAMNTKSGLETAGEISQDGHSNNDETWSVCSSTMIDVQEIHDDSDEGPQTPRLTDSPGASPEKSEKSPDGWVNWEE</sequence>
<proteinExistence type="predicted"/>
<dbReference type="AlphaFoldDB" id="A0A0M3IJW2"/>
<dbReference type="PANTHER" id="PTHR16019">
    <property type="entry name" value="SYNAPSE-ASSOCIATED PROTEIN"/>
    <property type="match status" value="1"/>
</dbReference>